<evidence type="ECO:0008006" key="4">
    <source>
        <dbReference type="Google" id="ProtNLM"/>
    </source>
</evidence>
<dbReference type="InterPro" id="IPR038607">
    <property type="entry name" value="PhoD-like_sf"/>
</dbReference>
<keyword evidence="3" id="KW-1185">Reference proteome</keyword>
<organism evidence="2 3">
    <name type="scientific">Parasedimentitalea maritima</name>
    <dbReference type="NCBI Taxonomy" id="2578117"/>
    <lineage>
        <taxon>Bacteria</taxon>
        <taxon>Pseudomonadati</taxon>
        <taxon>Pseudomonadota</taxon>
        <taxon>Alphaproteobacteria</taxon>
        <taxon>Rhodobacterales</taxon>
        <taxon>Paracoccaceae</taxon>
        <taxon>Parasedimentitalea</taxon>
    </lineage>
</organism>
<feature type="chain" id="PRO_5047193224" description="PhoD-like phosphatase metallophosphatase domain-containing protein" evidence="1">
    <location>
        <begin position="23"/>
        <end position="541"/>
    </location>
</feature>
<dbReference type="InterPro" id="IPR006311">
    <property type="entry name" value="TAT_signal"/>
</dbReference>
<evidence type="ECO:0000313" key="3">
    <source>
        <dbReference type="Proteomes" id="UP000305041"/>
    </source>
</evidence>
<keyword evidence="1" id="KW-0732">Signal</keyword>
<accession>A0ABY2UPD1</accession>
<dbReference type="SUPFAM" id="SSF56300">
    <property type="entry name" value="Metallo-dependent phosphatases"/>
    <property type="match status" value="1"/>
</dbReference>
<proteinExistence type="predicted"/>
<evidence type="ECO:0000313" key="2">
    <source>
        <dbReference type="EMBL" id="TLP55470.1"/>
    </source>
</evidence>
<feature type="signal peptide" evidence="1">
    <location>
        <begin position="1"/>
        <end position="22"/>
    </location>
</feature>
<protein>
    <recommendedName>
        <fullName evidence="4">PhoD-like phosphatase metallophosphatase domain-containing protein</fullName>
    </recommendedName>
</protein>
<dbReference type="PROSITE" id="PS51318">
    <property type="entry name" value="TAT"/>
    <property type="match status" value="1"/>
</dbReference>
<reference evidence="2 3" key="1">
    <citation type="submission" date="2019-05" db="EMBL/GenBank/DDBJ databases">
        <title>Draft genome sequence of Pelagicola sp. DSW4-44.</title>
        <authorList>
            <person name="Oh J."/>
        </authorList>
    </citation>
    <scope>NUCLEOTIDE SEQUENCE [LARGE SCALE GENOMIC DNA]</scope>
    <source>
        <strain evidence="2 3">DSW4-44</strain>
    </source>
</reference>
<dbReference type="Gene3D" id="3.60.21.70">
    <property type="entry name" value="PhoD-like phosphatase"/>
    <property type="match status" value="1"/>
</dbReference>
<dbReference type="EMBL" id="VAUA01000015">
    <property type="protein sequence ID" value="TLP55470.1"/>
    <property type="molecule type" value="Genomic_DNA"/>
</dbReference>
<gene>
    <name evidence="2" type="ORF">FEE96_22365</name>
</gene>
<evidence type="ECO:0000256" key="1">
    <source>
        <dbReference type="SAM" id="SignalP"/>
    </source>
</evidence>
<name>A0ABY2UPD1_9RHOB</name>
<dbReference type="Proteomes" id="UP000305041">
    <property type="component" value="Unassembled WGS sequence"/>
</dbReference>
<comment type="caution">
    <text evidence="2">The sequence shown here is derived from an EMBL/GenBank/DDBJ whole genome shotgun (WGS) entry which is preliminary data.</text>
</comment>
<sequence length="541" mass="60383">MSRVADRSRRSLLQMAAASAAAAMLPYPARSQASTWKGGDVAHLIPTASHERFLIKASFQNARSEAPVLRVDGQATTGSKTDLAGKFWQFDAQNLEAGKDYTLQLFEGGGGEITETWPLKTFPAPGTMPPKMRILAFTCAGGMDGPVLDDGKTGFLDMAARHRLLERGVAFEPDVVISNGDHIYWDIKTSLNKPYADFMRKQYWDPIGGELDIDRPMLDPRNADIFQALCDHQIAGLYGTRLRSSPSFFVTDDHDMFENDEFTDELATQPADSYGLRAAELTQFMYYPELLPYGQPYENWLDGGLRAGRASGSNMLYGSIRYGDLIETVIYDCRRMIDYKGKHARILPQAAENWIIDRTLAEDTLHFMHCPSMPFGYSSGKLGDWYPDNLDEKTGKLVMYNPKAGWQSGWYGQHQRLLEALSLQQKRAPVIMQGDFHASGAGQIYQSGELSFSRPIETVLTGALGTGDTGFPSSMRSVETMPSQLIGMEQLMETSEKNGFTVIDVTEDSITYSMYTWRPPEPLDNIDTMEPILVRTVPRNV</sequence>
<dbReference type="InterPro" id="IPR029052">
    <property type="entry name" value="Metallo-depent_PP-like"/>
</dbReference>